<accession>A0A9W6WYN2</accession>
<name>A0A9W6WYN2_9STRA</name>
<evidence type="ECO:0000256" key="1">
    <source>
        <dbReference type="SAM" id="SignalP"/>
    </source>
</evidence>
<proteinExistence type="predicted"/>
<comment type="caution">
    <text evidence="2">The sequence shown here is derived from an EMBL/GenBank/DDBJ whole genome shotgun (WGS) entry which is preliminary data.</text>
</comment>
<organism evidence="2 3">
    <name type="scientific">Phytophthora lilii</name>
    <dbReference type="NCBI Taxonomy" id="2077276"/>
    <lineage>
        <taxon>Eukaryota</taxon>
        <taxon>Sar</taxon>
        <taxon>Stramenopiles</taxon>
        <taxon>Oomycota</taxon>
        <taxon>Peronosporomycetes</taxon>
        <taxon>Peronosporales</taxon>
        <taxon>Peronosporaceae</taxon>
        <taxon>Phytophthora</taxon>
    </lineage>
</organism>
<evidence type="ECO:0000313" key="2">
    <source>
        <dbReference type="EMBL" id="GMF22935.1"/>
    </source>
</evidence>
<reference evidence="2" key="1">
    <citation type="submission" date="2023-04" db="EMBL/GenBank/DDBJ databases">
        <title>Phytophthora lilii NBRC 32176.</title>
        <authorList>
            <person name="Ichikawa N."/>
            <person name="Sato H."/>
            <person name="Tonouchi N."/>
        </authorList>
    </citation>
    <scope>NUCLEOTIDE SEQUENCE</scope>
    <source>
        <strain evidence="2">NBRC 32176</strain>
    </source>
</reference>
<evidence type="ECO:0000313" key="3">
    <source>
        <dbReference type="Proteomes" id="UP001165083"/>
    </source>
</evidence>
<protein>
    <submittedName>
        <fullName evidence="2">Unnamed protein product</fullName>
    </submittedName>
</protein>
<feature type="chain" id="PRO_5040815837" evidence="1">
    <location>
        <begin position="27"/>
        <end position="396"/>
    </location>
</feature>
<sequence length="396" mass="43191">MRDLLPSARLRALLSLSLLLVPLASSTTGASIAANATSLRSLKPEIARDEAPPVFCLDLGLEIAFRSRDVESAMGGEKAATPGTGCLRSSPMNAVVGRLKTALRSFSLHAVDCVLEPQDVESSTIALHGIASVCSRSNMEVEEDIEAWGRETKRQVDKLFEKEKRISFDQTTGMVGHVAVSPAYELPSSGSGLPQCILGETQIWSDGEEGDVKEQTKEQAFFTHVQLNVKNDGKTPLHLYRLTLVEKTSSHGVGDGTVGFVLPLVTPAVVQPEKSESVSFKAITEAAVDASKSYLLYISHSGFRSHVFEGVLDGKRFLAREEAVQPQGEDGLFDRFSLDSTSGQSLLSSFPYATWQGKYPDISRSVEWFGCSYISVITCGFVKLDRWPSPWQLVWQ</sequence>
<feature type="signal peptide" evidence="1">
    <location>
        <begin position="1"/>
        <end position="26"/>
    </location>
</feature>
<keyword evidence="3" id="KW-1185">Reference proteome</keyword>
<dbReference type="Proteomes" id="UP001165083">
    <property type="component" value="Unassembled WGS sequence"/>
</dbReference>
<dbReference type="AlphaFoldDB" id="A0A9W6WYN2"/>
<gene>
    <name evidence="2" type="ORF">Plil01_000920800</name>
</gene>
<keyword evidence="1" id="KW-0732">Signal</keyword>
<dbReference type="OrthoDB" id="69705at2759"/>
<dbReference type="EMBL" id="BSXW01000455">
    <property type="protein sequence ID" value="GMF22935.1"/>
    <property type="molecule type" value="Genomic_DNA"/>
</dbReference>